<sequence length="146" mass="16358">MPLSYKPSRLVPFVTRQYRICQYEVGRRAQKNLAPLWCRPTLLASHQNPCMASHAIFSDNHSGNNHSILVETTPCPSATLAPSKNTTPSPRRKYPFLSVPNSAAALVVLQTPPWFQAFLPWHPCVSCTQALPELLWCHPARLAKQS</sequence>
<evidence type="ECO:0000313" key="2">
    <source>
        <dbReference type="Proteomes" id="UP000092555"/>
    </source>
</evidence>
<dbReference type="AlphaFoldDB" id="A0A1A0HAQ0"/>
<dbReference type="GeneID" id="30027653"/>
<keyword evidence="2" id="KW-1185">Reference proteome</keyword>
<evidence type="ECO:0000313" key="1">
    <source>
        <dbReference type="EMBL" id="OBA20958.1"/>
    </source>
</evidence>
<comment type="caution">
    <text evidence="1">The sequence shown here is derived from an EMBL/GenBank/DDBJ whole genome shotgun (WGS) entry which is preliminary data.</text>
</comment>
<reference evidence="1 2" key="1">
    <citation type="submission" date="2016-05" db="EMBL/GenBank/DDBJ databases">
        <title>Comparative genomics of biotechnologically important yeasts.</title>
        <authorList>
            <consortium name="DOE Joint Genome Institute"/>
            <person name="Riley R."/>
            <person name="Haridas S."/>
            <person name="Wolfe K.H."/>
            <person name="Lopes M.R."/>
            <person name="Hittinger C.T."/>
            <person name="Goker M."/>
            <person name="Salamov A."/>
            <person name="Wisecaver J."/>
            <person name="Long T.M."/>
            <person name="Aerts A.L."/>
            <person name="Barry K."/>
            <person name="Choi C."/>
            <person name="Clum A."/>
            <person name="Coughlan A.Y."/>
            <person name="Deshpande S."/>
            <person name="Douglass A.P."/>
            <person name="Hanson S.J."/>
            <person name="Klenk H.-P."/>
            <person name="LaButti K."/>
            <person name="Lapidus A."/>
            <person name="Lindquist E."/>
            <person name="Lipzen A."/>
            <person name="Meier-kolthoff J.P."/>
            <person name="Ohm R.A."/>
            <person name="Otillar R.P."/>
            <person name="Pangilinan J."/>
            <person name="Peng Y."/>
            <person name="Rokas A."/>
            <person name="Rosa C.A."/>
            <person name="Scheuner C."/>
            <person name="Sibirny A.A."/>
            <person name="Slot J.C."/>
            <person name="Stielow J.B."/>
            <person name="Sun H."/>
            <person name="Kurtzman C.P."/>
            <person name="Blackwell M."/>
            <person name="Grigoriev I.V."/>
            <person name="Jeffries T.W."/>
        </authorList>
    </citation>
    <scope>NUCLEOTIDE SEQUENCE [LARGE SCALE GENOMIC DNA]</scope>
    <source>
        <strain evidence="1 2">NRRL YB-4993</strain>
    </source>
</reference>
<organism evidence="1 2">
    <name type="scientific">Metschnikowia bicuspidata var. bicuspidata NRRL YB-4993</name>
    <dbReference type="NCBI Taxonomy" id="869754"/>
    <lineage>
        <taxon>Eukaryota</taxon>
        <taxon>Fungi</taxon>
        <taxon>Dikarya</taxon>
        <taxon>Ascomycota</taxon>
        <taxon>Saccharomycotina</taxon>
        <taxon>Pichiomycetes</taxon>
        <taxon>Metschnikowiaceae</taxon>
        <taxon>Metschnikowia</taxon>
    </lineage>
</organism>
<dbReference type="EMBL" id="LXTC01000003">
    <property type="protein sequence ID" value="OBA20958.1"/>
    <property type="molecule type" value="Genomic_DNA"/>
</dbReference>
<dbReference type="RefSeq" id="XP_018711468.1">
    <property type="nucleotide sequence ID" value="XM_018854677.1"/>
</dbReference>
<gene>
    <name evidence="1" type="ORF">METBIDRAFT_169905</name>
</gene>
<proteinExistence type="predicted"/>
<accession>A0A1A0HAQ0</accession>
<dbReference type="Proteomes" id="UP000092555">
    <property type="component" value="Unassembled WGS sequence"/>
</dbReference>
<name>A0A1A0HAQ0_9ASCO</name>
<protein>
    <submittedName>
        <fullName evidence="1">Uncharacterized protein</fullName>
    </submittedName>
</protein>